<dbReference type="OrthoDB" id="1932962at2"/>
<proteinExistence type="predicted"/>
<reference evidence="1 2" key="1">
    <citation type="submission" date="2019-03" db="EMBL/GenBank/DDBJ databases">
        <title>Genomic Encyclopedia of Type Strains, Phase IV (KMG-IV): sequencing the most valuable type-strain genomes for metagenomic binning, comparative biology and taxonomic classification.</title>
        <authorList>
            <person name="Goeker M."/>
        </authorList>
    </citation>
    <scope>NUCLEOTIDE SEQUENCE [LARGE SCALE GENOMIC DNA]</scope>
    <source>
        <strain evidence="1 2">DSM 24629</strain>
    </source>
</reference>
<dbReference type="Proteomes" id="UP000294902">
    <property type="component" value="Unassembled WGS sequence"/>
</dbReference>
<keyword evidence="2" id="KW-1185">Reference proteome</keyword>
<evidence type="ECO:0000313" key="1">
    <source>
        <dbReference type="EMBL" id="TCT16236.1"/>
    </source>
</evidence>
<organism evidence="1 2">
    <name type="scientific">Natranaerovirga pectinivora</name>
    <dbReference type="NCBI Taxonomy" id="682400"/>
    <lineage>
        <taxon>Bacteria</taxon>
        <taxon>Bacillati</taxon>
        <taxon>Bacillota</taxon>
        <taxon>Clostridia</taxon>
        <taxon>Lachnospirales</taxon>
        <taxon>Natranaerovirgaceae</taxon>
        <taxon>Natranaerovirga</taxon>
    </lineage>
</organism>
<name>A0A4R3MQQ8_9FIRM</name>
<dbReference type="RefSeq" id="WP_132250480.1">
    <property type="nucleotide sequence ID" value="NZ_SMAL01000002.1"/>
</dbReference>
<accession>A0A4R3MQQ8</accession>
<comment type="caution">
    <text evidence="1">The sequence shown here is derived from an EMBL/GenBank/DDBJ whole genome shotgun (WGS) entry which is preliminary data.</text>
</comment>
<evidence type="ECO:0000313" key="2">
    <source>
        <dbReference type="Proteomes" id="UP000294902"/>
    </source>
</evidence>
<dbReference type="EMBL" id="SMAL01000002">
    <property type="protein sequence ID" value="TCT16236.1"/>
    <property type="molecule type" value="Genomic_DNA"/>
</dbReference>
<dbReference type="AlphaFoldDB" id="A0A4R3MQQ8"/>
<sequence>MKVKIISGDDIEVIQEVINDFIKDKNVIDIKTSESMVKGIPNKYNYEVEPESILWSYSVLIMYKEQEWFEQLTTHSNT</sequence>
<gene>
    <name evidence="1" type="ORF">EDC18_102253</name>
</gene>
<protein>
    <submittedName>
        <fullName evidence="1">Uncharacterized protein</fullName>
    </submittedName>
</protein>